<dbReference type="SMART" id="SM00239">
    <property type="entry name" value="C2"/>
    <property type="match status" value="1"/>
</dbReference>
<dbReference type="InterPro" id="IPR035892">
    <property type="entry name" value="C2_domain_sf"/>
</dbReference>
<accession>A0ABP0MZ52</accession>
<organism evidence="2 3">
    <name type="scientific">Durusdinium trenchii</name>
    <dbReference type="NCBI Taxonomy" id="1381693"/>
    <lineage>
        <taxon>Eukaryota</taxon>
        <taxon>Sar</taxon>
        <taxon>Alveolata</taxon>
        <taxon>Dinophyceae</taxon>
        <taxon>Suessiales</taxon>
        <taxon>Symbiodiniaceae</taxon>
        <taxon>Durusdinium</taxon>
    </lineage>
</organism>
<dbReference type="Gene3D" id="2.60.40.150">
    <property type="entry name" value="C2 domain"/>
    <property type="match status" value="1"/>
</dbReference>
<comment type="caution">
    <text evidence="2">The sequence shown here is derived from an EMBL/GenBank/DDBJ whole genome shotgun (WGS) entry which is preliminary data.</text>
</comment>
<dbReference type="CDD" id="cd00030">
    <property type="entry name" value="C2"/>
    <property type="match status" value="1"/>
</dbReference>
<dbReference type="InterPro" id="IPR051634">
    <property type="entry name" value="Extended_Synaptotagmin"/>
</dbReference>
<evidence type="ECO:0000313" key="2">
    <source>
        <dbReference type="EMBL" id="CAK9056586.1"/>
    </source>
</evidence>
<dbReference type="EMBL" id="CAXAMN010020668">
    <property type="protein sequence ID" value="CAK9056426.1"/>
    <property type="molecule type" value="Genomic_DNA"/>
</dbReference>
<protein>
    <submittedName>
        <fullName evidence="2">Uncharacterized protein</fullName>
    </submittedName>
</protein>
<reference evidence="2 3" key="1">
    <citation type="submission" date="2024-02" db="EMBL/GenBank/DDBJ databases">
        <authorList>
            <person name="Chen Y."/>
            <person name="Shah S."/>
            <person name="Dougan E. K."/>
            <person name="Thang M."/>
            <person name="Chan C."/>
        </authorList>
    </citation>
    <scope>NUCLEOTIDE SEQUENCE [LARGE SCALE GENOMIC DNA]</scope>
</reference>
<dbReference type="InterPro" id="IPR000008">
    <property type="entry name" value="C2_dom"/>
</dbReference>
<dbReference type="PROSITE" id="PS50004">
    <property type="entry name" value="C2"/>
    <property type="match status" value="1"/>
</dbReference>
<dbReference type="SUPFAM" id="SSF49562">
    <property type="entry name" value="C2 domain (Calcium/lipid-binding domain, CaLB)"/>
    <property type="match status" value="1"/>
</dbReference>
<keyword evidence="3" id="KW-1185">Reference proteome</keyword>
<evidence type="ECO:0000313" key="3">
    <source>
        <dbReference type="Proteomes" id="UP001642484"/>
    </source>
</evidence>
<dbReference type="PANTHER" id="PTHR45761">
    <property type="entry name" value="EXTENDED SYNAPTOTAGMIN-LIKE PROTEIN 2, ISOFORM C"/>
    <property type="match status" value="1"/>
</dbReference>
<proteinExistence type="predicted"/>
<name>A0ABP0MZ52_9DINO</name>
<dbReference type="Pfam" id="PF00168">
    <property type="entry name" value="C2"/>
    <property type="match status" value="1"/>
</dbReference>
<dbReference type="EMBL" id="CAXAMN010020779">
    <property type="protein sequence ID" value="CAK9056586.1"/>
    <property type="molecule type" value="Genomic_DNA"/>
</dbReference>
<evidence type="ECO:0000313" key="1">
    <source>
        <dbReference type="EMBL" id="CAK9056426.1"/>
    </source>
</evidence>
<gene>
    <name evidence="1" type="ORF">CCMP2556_LOCUS27956</name>
    <name evidence="2" type="ORF">CCMP2556_LOCUS28021</name>
</gene>
<dbReference type="CDD" id="cd21670">
    <property type="entry name" value="SMP_ESyt"/>
    <property type="match status" value="1"/>
</dbReference>
<dbReference type="Proteomes" id="UP001642484">
    <property type="component" value="Unassembled WGS sequence"/>
</dbReference>
<sequence length="549" mass="60351">MGACHGCCNNGANGTGSLSLDTFRMEKLAEEEVIVSASTITEFAKRLWPVLSKLAEGIVVNEVIPRVNKTLPGAFNISLRSFTIGQKPPSFGQMRIIETKKVMQSRSDHSDRLRTVLPFLWDSGQEISAVVAGFHVGVANIKIKAEILADWGPIMDSYPVMAGVGITMPDPPTIDFNLTGVASIAELPPIRNAIFRAIDGAISSNFVLPNRFGLPAGRERGVKPWVVTGPPPIGLLRVKVISASNLPNEDMSGQSDPFVEVRVGYLGKTYKTKVVEDAANPVWNEETMAFPVYTLFQKVHCFITDSDFWTPNDAIGGLKDCYIYDIIQDTAAQDYHLYKKDGTRLEDSRIKLAFEWKELAPASVATMKSLKTLKADIGSFPVVLSVLIDKVIGKSNFLQAGFTVKCQIPMAGDEIKEFESSYARKEDGYTGQFIYKRVLKGLTDKKIPVAQQAEITGLSETEIANLLKGGFVTTTPEFDIGSQNHVMMTVEEMQTKKMKISVVQDGSVKDEMEVSISEFVAKESDEAPRPLMMKGGEQIFCKLTMHAVQ</sequence>
<dbReference type="PANTHER" id="PTHR45761:SF1">
    <property type="entry name" value="EXTENDED SYNAPTOTAGMIN-LIKE PROTEIN 2, ISOFORM C"/>
    <property type="match status" value="1"/>
</dbReference>